<comment type="caution">
    <text evidence="2">The sequence shown here is derived from an EMBL/GenBank/DDBJ whole genome shotgun (WGS) entry which is preliminary data.</text>
</comment>
<sequence length="489" mass="53927">MHQSSFSYNVTRAYPFKWFTPSVIIGGIITVVLVSFINFASTGYELVATSSNNPNGTVVDPSQHGGIRWPSYFVGDTRATCAPVTLPLNTLLFTQNNAIAYTLKSVWRLKDDGTRVNLGSLVYHNNMLQRCNVTEVTIDVLGRYTQSPRNTASSGAGVLVHALASCAVDIDTSKTASALGPTYFEMKGTYEAAVYPNVETFLSRDKVKSPSLYWGESILRTYSAITAKTYILSASKARPKLAHERRYNAAIILQRRANGTDNDTYEETMRDDFFFVRCFVEGNVCAADDIPSLAAPEKNSWQHPYPEIWNRVNLLGKGMWHTVLADLGRNESSVPNMLTQPGLLANLTGGLASEVEWYNNRTNIPENMAIRNLLDRHLASKAFDPNGEPQPSLGATPAYFSTNYICQVPRTKAPGTLFFSILVADLVLLQAVWFIFRLIVDTVSQRKDPTLRHCAGCDQSMELADLRKSSSTTVLVAPSSPHGSQPGNN</sequence>
<keyword evidence="1" id="KW-1133">Transmembrane helix</keyword>
<gene>
    <name evidence="2" type="ORF">PG999_000225</name>
</gene>
<accession>A0AAW0RB63</accession>
<proteinExistence type="predicted"/>
<feature type="transmembrane region" description="Helical" evidence="1">
    <location>
        <begin position="21"/>
        <end position="40"/>
    </location>
</feature>
<keyword evidence="1" id="KW-0812">Transmembrane</keyword>
<evidence type="ECO:0000313" key="2">
    <source>
        <dbReference type="EMBL" id="KAK8132052.1"/>
    </source>
</evidence>
<protein>
    <recommendedName>
        <fullName evidence="4">Transmembrane protein</fullName>
    </recommendedName>
</protein>
<name>A0AAW0RB63_9PEZI</name>
<dbReference type="AlphaFoldDB" id="A0AAW0RB63"/>
<dbReference type="EMBL" id="JAQQWP010000001">
    <property type="protein sequence ID" value="KAK8132052.1"/>
    <property type="molecule type" value="Genomic_DNA"/>
</dbReference>
<feature type="transmembrane region" description="Helical" evidence="1">
    <location>
        <begin position="417"/>
        <end position="440"/>
    </location>
</feature>
<evidence type="ECO:0008006" key="4">
    <source>
        <dbReference type="Google" id="ProtNLM"/>
    </source>
</evidence>
<dbReference type="Proteomes" id="UP001392437">
    <property type="component" value="Unassembled WGS sequence"/>
</dbReference>
<evidence type="ECO:0000256" key="1">
    <source>
        <dbReference type="SAM" id="Phobius"/>
    </source>
</evidence>
<evidence type="ECO:0000313" key="3">
    <source>
        <dbReference type="Proteomes" id="UP001392437"/>
    </source>
</evidence>
<organism evidence="2 3">
    <name type="scientific">Apiospora kogelbergensis</name>
    <dbReference type="NCBI Taxonomy" id="1337665"/>
    <lineage>
        <taxon>Eukaryota</taxon>
        <taxon>Fungi</taxon>
        <taxon>Dikarya</taxon>
        <taxon>Ascomycota</taxon>
        <taxon>Pezizomycotina</taxon>
        <taxon>Sordariomycetes</taxon>
        <taxon>Xylariomycetidae</taxon>
        <taxon>Amphisphaeriales</taxon>
        <taxon>Apiosporaceae</taxon>
        <taxon>Apiospora</taxon>
    </lineage>
</organism>
<keyword evidence="1" id="KW-0472">Membrane</keyword>
<keyword evidence="3" id="KW-1185">Reference proteome</keyword>
<reference evidence="2 3" key="1">
    <citation type="submission" date="2023-01" db="EMBL/GenBank/DDBJ databases">
        <title>Analysis of 21 Apiospora genomes using comparative genomics revels a genus with tremendous synthesis potential of carbohydrate active enzymes and secondary metabolites.</title>
        <authorList>
            <person name="Sorensen T."/>
        </authorList>
    </citation>
    <scope>NUCLEOTIDE SEQUENCE [LARGE SCALE GENOMIC DNA]</scope>
    <source>
        <strain evidence="2 3">CBS 117206</strain>
    </source>
</reference>